<dbReference type="AlphaFoldDB" id="A0A2P7MSX3"/>
<dbReference type="NCBIfam" id="TIGR00137">
    <property type="entry name" value="gid_trmFO"/>
    <property type="match status" value="1"/>
</dbReference>
<gene>
    <name evidence="10 12" type="primary">trmFO</name>
    <name evidence="12" type="ORF">C7K55_11060</name>
</gene>
<evidence type="ECO:0000313" key="12">
    <source>
        <dbReference type="EMBL" id="PSJ04344.1"/>
    </source>
</evidence>
<keyword evidence="5 10" id="KW-0808">Transferase</keyword>
<keyword evidence="13" id="KW-1185">Reference proteome</keyword>
<dbReference type="GO" id="GO:0047151">
    <property type="term" value="F:tRNA (uracil(54)-C5)-methyltransferase activity, 5,10-methylenetetrahydrofolate-dependent"/>
    <property type="evidence" value="ECO:0007669"/>
    <property type="project" value="UniProtKB-UniRule"/>
</dbReference>
<feature type="domain" description="MnmG N-terminal" evidence="11">
    <location>
        <begin position="5"/>
        <end position="379"/>
    </location>
</feature>
<dbReference type="Proteomes" id="UP000243002">
    <property type="component" value="Unassembled WGS sequence"/>
</dbReference>
<keyword evidence="4 10" id="KW-0285">Flavoprotein</keyword>
<name>A0A2P7MSX3_9CYAN</name>
<evidence type="ECO:0000256" key="10">
    <source>
        <dbReference type="HAMAP-Rule" id="MF_01037"/>
    </source>
</evidence>
<dbReference type="GO" id="GO:0050660">
    <property type="term" value="F:flavin adenine dinucleotide binding"/>
    <property type="evidence" value="ECO:0007669"/>
    <property type="project" value="UniProtKB-UniRule"/>
</dbReference>
<evidence type="ECO:0000256" key="5">
    <source>
        <dbReference type="ARBA" id="ARBA00022679"/>
    </source>
</evidence>
<dbReference type="GO" id="GO:0005829">
    <property type="term" value="C:cytosol"/>
    <property type="evidence" value="ECO:0007669"/>
    <property type="project" value="TreeGrafter"/>
</dbReference>
<evidence type="ECO:0000256" key="6">
    <source>
        <dbReference type="ARBA" id="ARBA00022694"/>
    </source>
</evidence>
<dbReference type="HAMAP" id="MF_01037">
    <property type="entry name" value="TrmFO"/>
    <property type="match status" value="1"/>
</dbReference>
<dbReference type="GO" id="GO:0002098">
    <property type="term" value="P:tRNA wobble uridine modification"/>
    <property type="evidence" value="ECO:0007669"/>
    <property type="project" value="TreeGrafter"/>
</dbReference>
<dbReference type="InterPro" id="IPR036188">
    <property type="entry name" value="FAD/NAD-bd_sf"/>
</dbReference>
<comment type="similarity">
    <text evidence="10">Belongs to the MnmG family. TrmFO subfamily.</text>
</comment>
<dbReference type="PANTHER" id="PTHR11806">
    <property type="entry name" value="GLUCOSE INHIBITED DIVISION PROTEIN A"/>
    <property type="match status" value="1"/>
</dbReference>
<dbReference type="EMBL" id="PXXO01000013">
    <property type="protein sequence ID" value="PSJ04344.1"/>
    <property type="molecule type" value="Genomic_DNA"/>
</dbReference>
<keyword evidence="9 10" id="KW-0520">NAD</keyword>
<dbReference type="GO" id="GO:0030488">
    <property type="term" value="P:tRNA methylation"/>
    <property type="evidence" value="ECO:0007669"/>
    <property type="project" value="TreeGrafter"/>
</dbReference>
<dbReference type="InterPro" id="IPR002218">
    <property type="entry name" value="MnmG-rel"/>
</dbReference>
<accession>A0A2P7MSX3</accession>
<keyword evidence="7 10" id="KW-0274">FAD</keyword>
<comment type="function">
    <text evidence="10">Catalyzes the folate-dependent formation of 5-methyl-uridine at position 54 (M-5-U54) in all tRNAs.</text>
</comment>
<dbReference type="NCBIfam" id="NF003739">
    <property type="entry name" value="PRK05335.1"/>
    <property type="match status" value="1"/>
</dbReference>
<evidence type="ECO:0000259" key="11">
    <source>
        <dbReference type="Pfam" id="PF01134"/>
    </source>
</evidence>
<dbReference type="Gene3D" id="3.50.50.60">
    <property type="entry name" value="FAD/NAD(P)-binding domain"/>
    <property type="match status" value="2"/>
</dbReference>
<organism evidence="12 13">
    <name type="scientific">Cyanobium usitatum str. Tous</name>
    <dbReference type="NCBI Taxonomy" id="2116684"/>
    <lineage>
        <taxon>Bacteria</taxon>
        <taxon>Bacillati</taxon>
        <taxon>Cyanobacteriota</taxon>
        <taxon>Cyanophyceae</taxon>
        <taxon>Synechococcales</taxon>
        <taxon>Prochlorococcaceae</taxon>
        <taxon>Cyanobium</taxon>
    </lineage>
</organism>
<sequence>MSSELLVIGAGLAGTEAAWQIAQAGLAVRLVEMRPVRRSPAHHSSEFGELVCSNSFGALSSDRAAGLLQEELRRLGSMVIRTADAHAVPAGGALAVDRGRYSAALTAALEQHPLVTVERREHTELPGPGEIAVLATGPLTSEPLAEQLREFTGRADCHFFDAASPIVEGESIDLGVAFRASRYDKGDADYINCPMNREQFLAFRQELLSAEQAELKDFEKESAHFFEGCLPIEELARRGEDTMRYGPLKPIGLWDPRWGDVNDRDVRRAKRAYAVVQLRQEDKDGRLWNLVGFQTNLKWGEQKRVLRLIPGLENAEFVRFGVMHRNTFLESPQLLDATLQFRQRPSLLAAGQITGTEGYAAAVAGGWLAGTNAARLALGLEPLSLPKTTMLGALSHFIAEAPSKKFQPMPPNFGLLPELAERVREKRARYGAYRDRSLADLEPFTRPLQLHDDSAAA</sequence>
<comment type="caution">
    <text evidence="12">The sequence shown here is derived from an EMBL/GenBank/DDBJ whole genome shotgun (WGS) entry which is preliminary data.</text>
</comment>
<dbReference type="InterPro" id="IPR004417">
    <property type="entry name" value="TrmFO"/>
</dbReference>
<keyword evidence="8 10" id="KW-0521">NADP</keyword>
<dbReference type="SUPFAM" id="SSF51905">
    <property type="entry name" value="FAD/NAD(P)-binding domain"/>
    <property type="match status" value="1"/>
</dbReference>
<dbReference type="OrthoDB" id="9803114at2"/>
<evidence type="ECO:0000256" key="1">
    <source>
        <dbReference type="ARBA" id="ARBA00001974"/>
    </source>
</evidence>
<dbReference type="PRINTS" id="PR00411">
    <property type="entry name" value="PNDRDTASEI"/>
</dbReference>
<comment type="cofactor">
    <cofactor evidence="1 10">
        <name>FAD</name>
        <dbReference type="ChEBI" id="CHEBI:57692"/>
    </cofactor>
</comment>
<proteinExistence type="inferred from homology"/>
<evidence type="ECO:0000256" key="7">
    <source>
        <dbReference type="ARBA" id="ARBA00022827"/>
    </source>
</evidence>
<dbReference type="InterPro" id="IPR040131">
    <property type="entry name" value="MnmG_N"/>
</dbReference>
<comment type="catalytic activity">
    <reaction evidence="10">
        <text>uridine(54) in tRNA + (6R)-5,10-methylene-5,6,7,8-tetrahydrofolate + NADH + H(+) = 5-methyluridine(54) in tRNA + (6S)-5,6,7,8-tetrahydrofolate + NAD(+)</text>
        <dbReference type="Rhea" id="RHEA:16873"/>
        <dbReference type="Rhea" id="RHEA-COMP:10167"/>
        <dbReference type="Rhea" id="RHEA-COMP:10193"/>
        <dbReference type="ChEBI" id="CHEBI:15378"/>
        <dbReference type="ChEBI" id="CHEBI:15636"/>
        <dbReference type="ChEBI" id="CHEBI:57453"/>
        <dbReference type="ChEBI" id="CHEBI:57540"/>
        <dbReference type="ChEBI" id="CHEBI:57945"/>
        <dbReference type="ChEBI" id="CHEBI:65315"/>
        <dbReference type="ChEBI" id="CHEBI:74447"/>
        <dbReference type="EC" id="2.1.1.74"/>
    </reaction>
</comment>
<keyword evidence="6 10" id="KW-0819">tRNA processing</keyword>
<comment type="catalytic activity">
    <reaction evidence="10">
        <text>uridine(54) in tRNA + (6R)-5,10-methylene-5,6,7,8-tetrahydrofolate + NADPH + H(+) = 5-methyluridine(54) in tRNA + (6S)-5,6,7,8-tetrahydrofolate + NADP(+)</text>
        <dbReference type="Rhea" id="RHEA:62372"/>
        <dbReference type="Rhea" id="RHEA-COMP:10167"/>
        <dbReference type="Rhea" id="RHEA-COMP:10193"/>
        <dbReference type="ChEBI" id="CHEBI:15378"/>
        <dbReference type="ChEBI" id="CHEBI:15636"/>
        <dbReference type="ChEBI" id="CHEBI:57453"/>
        <dbReference type="ChEBI" id="CHEBI:57783"/>
        <dbReference type="ChEBI" id="CHEBI:58349"/>
        <dbReference type="ChEBI" id="CHEBI:65315"/>
        <dbReference type="ChEBI" id="CHEBI:74447"/>
        <dbReference type="EC" id="2.1.1.74"/>
    </reaction>
</comment>
<dbReference type="Pfam" id="PF01134">
    <property type="entry name" value="GIDA"/>
    <property type="match status" value="1"/>
</dbReference>
<evidence type="ECO:0000256" key="8">
    <source>
        <dbReference type="ARBA" id="ARBA00022857"/>
    </source>
</evidence>
<evidence type="ECO:0000256" key="3">
    <source>
        <dbReference type="ARBA" id="ARBA00022603"/>
    </source>
</evidence>
<protein>
    <recommendedName>
        <fullName evidence="10">Methylenetetrahydrofolate--tRNA-(uracil-5-)-methyltransferase TrmFO</fullName>
        <ecNumber evidence="10">2.1.1.74</ecNumber>
    </recommendedName>
    <alternativeName>
        <fullName evidence="10">Folate-dependent tRNA (uracil-5-)-methyltransferase</fullName>
    </alternativeName>
    <alternativeName>
        <fullName evidence="10">Folate-dependent tRNA(M-5-U54)-methyltransferase</fullName>
    </alternativeName>
</protein>
<keyword evidence="2 10" id="KW-0963">Cytoplasm</keyword>
<dbReference type="PANTHER" id="PTHR11806:SF2">
    <property type="entry name" value="METHYLENETETRAHYDROFOLATE--TRNA-(URACIL-5-)-METHYLTRANSFERASE TRMFO"/>
    <property type="match status" value="1"/>
</dbReference>
<dbReference type="RefSeq" id="WP_106632784.1">
    <property type="nucleotide sequence ID" value="NZ_PXXO01000013.1"/>
</dbReference>
<evidence type="ECO:0000256" key="4">
    <source>
        <dbReference type="ARBA" id="ARBA00022630"/>
    </source>
</evidence>
<evidence type="ECO:0000313" key="13">
    <source>
        <dbReference type="Proteomes" id="UP000243002"/>
    </source>
</evidence>
<comment type="subcellular location">
    <subcellularLocation>
        <location evidence="10">Cytoplasm</location>
    </subcellularLocation>
</comment>
<keyword evidence="3 10" id="KW-0489">Methyltransferase</keyword>
<feature type="binding site" evidence="10">
    <location>
        <begin position="9"/>
        <end position="14"/>
    </location>
    <ligand>
        <name>FAD</name>
        <dbReference type="ChEBI" id="CHEBI:57692"/>
    </ligand>
</feature>
<dbReference type="EC" id="2.1.1.74" evidence="10"/>
<evidence type="ECO:0000256" key="2">
    <source>
        <dbReference type="ARBA" id="ARBA00022490"/>
    </source>
</evidence>
<reference evidence="12 13" key="1">
    <citation type="journal article" date="2018" name="Environ. Microbiol.">
        <title>Ecological and genomic features of two widespread freshwater picocyanobacteria.</title>
        <authorList>
            <person name="Cabello-Yeves P.J."/>
            <person name="Picazo A."/>
            <person name="Camacho A."/>
            <person name="Callieri C."/>
            <person name="Rosselli R."/>
            <person name="Roda-Garcia J.J."/>
            <person name="Coutinho F.H."/>
            <person name="Rodriguez-Valera F."/>
        </authorList>
    </citation>
    <scope>NUCLEOTIDE SEQUENCE [LARGE SCALE GENOMIC DNA]</scope>
    <source>
        <strain evidence="12 13">Tous</strain>
    </source>
</reference>
<evidence type="ECO:0000256" key="9">
    <source>
        <dbReference type="ARBA" id="ARBA00023027"/>
    </source>
</evidence>